<name>A0A383F5D7_9ZZZZ</name>
<dbReference type="EMBL" id="UINC01231170">
    <property type="protein sequence ID" value="SVE63595.1"/>
    <property type="molecule type" value="Genomic_DNA"/>
</dbReference>
<dbReference type="PANTHER" id="PTHR42195:SF1">
    <property type="entry name" value="ZINC FINGER PROTEIN"/>
    <property type="match status" value="1"/>
</dbReference>
<accession>A0A383F5D7</accession>
<organism evidence="1">
    <name type="scientific">marine metagenome</name>
    <dbReference type="NCBI Taxonomy" id="408172"/>
    <lineage>
        <taxon>unclassified sequences</taxon>
        <taxon>metagenomes</taxon>
        <taxon>ecological metagenomes</taxon>
    </lineage>
</organism>
<dbReference type="AlphaFoldDB" id="A0A383F5D7"/>
<dbReference type="Pfam" id="PF19769">
    <property type="entry name" value="CPxCG_zf"/>
    <property type="match status" value="1"/>
</dbReference>
<reference evidence="1" key="1">
    <citation type="submission" date="2018-05" db="EMBL/GenBank/DDBJ databases">
        <authorList>
            <person name="Lanie J.A."/>
            <person name="Ng W.-L."/>
            <person name="Kazmierczak K.M."/>
            <person name="Andrzejewski T.M."/>
            <person name="Davidsen T.M."/>
            <person name="Wayne K.J."/>
            <person name="Tettelin H."/>
            <person name="Glass J.I."/>
            <person name="Rusch D."/>
            <person name="Podicherti R."/>
            <person name="Tsui H.-C.T."/>
            <person name="Winkler M.E."/>
        </authorList>
    </citation>
    <scope>NUCLEOTIDE SEQUENCE</scope>
</reference>
<feature type="non-terminal residue" evidence="1">
    <location>
        <position position="172"/>
    </location>
</feature>
<dbReference type="PANTHER" id="PTHR42195">
    <property type="entry name" value="UCP015877 FAMILY PROTEIN"/>
    <property type="match status" value="1"/>
</dbReference>
<feature type="non-terminal residue" evidence="1">
    <location>
        <position position="1"/>
    </location>
</feature>
<sequence>VKYPRWAGLTGGDVVDEEDETLDNVTRCPGCNTRQAHEILKEKTLKKNAGIDYLLRCEGCGNVHTVIFRSSEPINIRFTLSDGPDSLPFEMEVDDDEVFTLNDEFEALDRIWRITRLETDGDAKPRQLAASKVMRVWASRIDLARIKRTFTDCEISFSDSIEVDPEKVFSCG</sequence>
<dbReference type="InterPro" id="IPR012041">
    <property type="entry name" value="Znf_CPxCG-like"/>
</dbReference>
<protein>
    <submittedName>
        <fullName evidence="1">Uncharacterized protein</fullName>
    </submittedName>
</protein>
<evidence type="ECO:0000313" key="1">
    <source>
        <dbReference type="EMBL" id="SVE63595.1"/>
    </source>
</evidence>
<gene>
    <name evidence="1" type="ORF">METZ01_LOCUS516449</name>
</gene>
<proteinExistence type="predicted"/>